<dbReference type="Proteomes" id="UP000325579">
    <property type="component" value="Unassembled WGS sequence"/>
</dbReference>
<proteinExistence type="predicted"/>
<dbReference type="GeneID" id="43663938"/>
<sequence length="202" mass="22186">MSWYIVRVLGVRTPLDPSVPTSPRSCACMPDAVQEDDIKERLVDGPVRRDDIDSREDHWPALIELFLTRVMSSVVHVRRIPFDYSIIFDIYLLPPCSYSHASISLSLLCIPPSACTMRIGMDVLSFDCVADGLIGKKRRSPGGIHVGLGGTTIGIGVIESAASSNMRYGGEDVPIQHDFPSVMRGELVVESRAGIQWDSITV</sequence>
<keyword evidence="2" id="KW-1185">Reference proteome</keyword>
<name>A0A5N7D822_9EURO</name>
<reference evidence="1 2" key="1">
    <citation type="submission" date="2019-04" db="EMBL/GenBank/DDBJ databases">
        <authorList>
            <consortium name="DOE Joint Genome Institute"/>
            <person name="Mondo S."/>
            <person name="Kjaerbolling I."/>
            <person name="Vesth T."/>
            <person name="Frisvad J.C."/>
            <person name="Nybo J.L."/>
            <person name="Theobald S."/>
            <person name="Kildgaard S."/>
            <person name="Isbrandt T."/>
            <person name="Kuo A."/>
            <person name="Sato A."/>
            <person name="Lyhne E.K."/>
            <person name="Kogle M.E."/>
            <person name="Wiebenga A."/>
            <person name="Kun R.S."/>
            <person name="Lubbers R.J."/>
            <person name="Makela M.R."/>
            <person name="Barry K."/>
            <person name="Chovatia M."/>
            <person name="Clum A."/>
            <person name="Daum C."/>
            <person name="Haridas S."/>
            <person name="He G."/>
            <person name="LaButti K."/>
            <person name="Lipzen A."/>
            <person name="Riley R."/>
            <person name="Salamov A."/>
            <person name="Simmons B.A."/>
            <person name="Magnuson J.K."/>
            <person name="Henrissat B."/>
            <person name="Mortensen U.H."/>
            <person name="Larsen T.O."/>
            <person name="Devries R.P."/>
            <person name="Grigoriev I.V."/>
            <person name="Machida M."/>
            <person name="Baker S.E."/>
            <person name="Andersen M.R."/>
            <person name="Cantor M.N."/>
            <person name="Hua S.X."/>
        </authorList>
    </citation>
    <scope>NUCLEOTIDE SEQUENCE [LARGE SCALE GENOMIC DNA]</scope>
    <source>
        <strain evidence="1 2">CBS 119388</strain>
    </source>
</reference>
<dbReference type="EMBL" id="ML736792">
    <property type="protein sequence ID" value="KAE8402113.1"/>
    <property type="molecule type" value="Genomic_DNA"/>
</dbReference>
<accession>A0A5N7D822</accession>
<evidence type="ECO:0000313" key="2">
    <source>
        <dbReference type="Proteomes" id="UP000325579"/>
    </source>
</evidence>
<protein>
    <submittedName>
        <fullName evidence="1">Uncharacterized protein</fullName>
    </submittedName>
</protein>
<dbReference type="RefSeq" id="XP_031939432.1">
    <property type="nucleotide sequence ID" value="XM_032079247.1"/>
</dbReference>
<organism evidence="1 2">
    <name type="scientific">Aspergillus pseudonomiae</name>
    <dbReference type="NCBI Taxonomy" id="1506151"/>
    <lineage>
        <taxon>Eukaryota</taxon>
        <taxon>Fungi</taxon>
        <taxon>Dikarya</taxon>
        <taxon>Ascomycota</taxon>
        <taxon>Pezizomycotina</taxon>
        <taxon>Eurotiomycetes</taxon>
        <taxon>Eurotiomycetidae</taxon>
        <taxon>Eurotiales</taxon>
        <taxon>Aspergillaceae</taxon>
        <taxon>Aspergillus</taxon>
        <taxon>Aspergillus subgen. Circumdati</taxon>
    </lineage>
</organism>
<evidence type="ECO:0000313" key="1">
    <source>
        <dbReference type="EMBL" id="KAE8402113.1"/>
    </source>
</evidence>
<gene>
    <name evidence="1" type="ORF">BDV37DRAFT_165942</name>
</gene>
<dbReference type="AlphaFoldDB" id="A0A5N7D822"/>